<dbReference type="EMBL" id="CP000562">
    <property type="protein sequence ID" value="ABN57366.1"/>
    <property type="molecule type" value="Genomic_DNA"/>
</dbReference>
<keyword evidence="3" id="KW-1185">Reference proteome</keyword>
<dbReference type="Proteomes" id="UP000002146">
    <property type="component" value="Chromosome"/>
</dbReference>
<dbReference type="KEGG" id="mem:Memar_1437"/>
<reference evidence="2 3" key="1">
    <citation type="journal article" date="2009" name="Stand. Genomic Sci.">
        <title>Complete genome sequence of Methanoculleus marisnigri Romesser et al. 1981 type strain JR1.</title>
        <authorList>
            <person name="Anderson I.J."/>
            <person name="Sieprawska-Lupa M."/>
            <person name="Lapidus A."/>
            <person name="Nolan M."/>
            <person name="Copeland A."/>
            <person name="Glavina Del Rio T."/>
            <person name="Tice H."/>
            <person name="Dalin E."/>
            <person name="Barry K."/>
            <person name="Saunders E."/>
            <person name="Han C."/>
            <person name="Brettin T."/>
            <person name="Detter J.C."/>
            <person name="Bruce D."/>
            <person name="Mikhailova N."/>
            <person name="Pitluck S."/>
            <person name="Hauser L."/>
            <person name="Land M."/>
            <person name="Lucas S."/>
            <person name="Richardson P."/>
            <person name="Whitman W.B."/>
            <person name="Kyrpides N.C."/>
        </authorList>
    </citation>
    <scope>NUCLEOTIDE SEQUENCE [LARGE SCALE GENOMIC DNA]</scope>
    <source>
        <strain evidence="3">ATCC 35101 / DSM 1498 / JR1</strain>
    </source>
</reference>
<proteinExistence type="predicted"/>
<evidence type="ECO:0000313" key="2">
    <source>
        <dbReference type="EMBL" id="ABN57366.1"/>
    </source>
</evidence>
<gene>
    <name evidence="2" type="ordered locus">Memar_1437</name>
</gene>
<feature type="region of interest" description="Disordered" evidence="1">
    <location>
        <begin position="125"/>
        <end position="164"/>
    </location>
</feature>
<sequence>MRRTERPELEKTQSVFELRRAEGCDGSLEPEHEKPEGLRVRSASTVRCGVHTAERRVQEHRGGKARRELVNNHTNFAFSKTFGPSRIEPHSAHILRIWKFLQSYWHGFQGDIAIGGTTLRRSGVRAPKVRGGADGECDGRNARSSTTVRWGGGNPLPCPHPPRR</sequence>
<dbReference type="AlphaFoldDB" id="A3CVG6"/>
<protein>
    <submittedName>
        <fullName evidence="2">Uncharacterized protein</fullName>
    </submittedName>
</protein>
<dbReference type="STRING" id="368407.Memar_1437"/>
<feature type="compositionally biased region" description="Basic and acidic residues" evidence="1">
    <location>
        <begin position="131"/>
        <end position="141"/>
    </location>
</feature>
<evidence type="ECO:0000256" key="1">
    <source>
        <dbReference type="SAM" id="MobiDB-lite"/>
    </source>
</evidence>
<organism evidence="2 3">
    <name type="scientific">Methanoculleus marisnigri (strain ATCC 35101 / DSM 1498 / JR1)</name>
    <dbReference type="NCBI Taxonomy" id="368407"/>
    <lineage>
        <taxon>Archaea</taxon>
        <taxon>Methanobacteriati</taxon>
        <taxon>Methanobacteriota</taxon>
        <taxon>Stenosarchaea group</taxon>
        <taxon>Methanomicrobia</taxon>
        <taxon>Methanomicrobiales</taxon>
        <taxon>Methanomicrobiaceae</taxon>
        <taxon>Methanoculleus</taxon>
    </lineage>
</organism>
<evidence type="ECO:0000313" key="3">
    <source>
        <dbReference type="Proteomes" id="UP000002146"/>
    </source>
</evidence>
<dbReference type="HOGENOM" id="CLU_1615324_0_0_2"/>
<name>A3CVG6_METMJ</name>
<accession>A3CVG6</accession>